<comment type="caution">
    <text evidence="2">The sequence shown here is derived from an EMBL/GenBank/DDBJ whole genome shotgun (WGS) entry which is preliminary data.</text>
</comment>
<keyword evidence="3" id="KW-1185">Reference proteome</keyword>
<evidence type="ECO:0000256" key="1">
    <source>
        <dbReference type="SAM" id="MobiDB-lite"/>
    </source>
</evidence>
<dbReference type="GO" id="GO:0003824">
    <property type="term" value="F:catalytic activity"/>
    <property type="evidence" value="ECO:0007669"/>
    <property type="project" value="UniProtKB-ARBA"/>
</dbReference>
<accession>A0A133P3Y5</accession>
<feature type="non-terminal residue" evidence="2">
    <location>
        <position position="60"/>
    </location>
</feature>
<proteinExistence type="predicted"/>
<dbReference type="Proteomes" id="UP000070401">
    <property type="component" value="Unassembled WGS sequence"/>
</dbReference>
<protein>
    <recommendedName>
        <fullName evidence="4">Hemolysin</fullName>
    </recommendedName>
</protein>
<gene>
    <name evidence="2" type="ORF">HMPREF3221_00812</name>
</gene>
<evidence type="ECO:0008006" key="4">
    <source>
        <dbReference type="Google" id="ProtNLM"/>
    </source>
</evidence>
<reference evidence="3" key="1">
    <citation type="submission" date="2016-01" db="EMBL/GenBank/DDBJ databases">
        <authorList>
            <person name="Mitreva M."/>
            <person name="Pepin K.H."/>
            <person name="Mihindukulasuriya K.A."/>
            <person name="Fulton R."/>
            <person name="Fronick C."/>
            <person name="O'Laughlin M."/>
            <person name="Miner T."/>
            <person name="Herter B."/>
            <person name="Rosa B.A."/>
            <person name="Cordes M."/>
            <person name="Tomlinson C."/>
            <person name="Wollam A."/>
            <person name="Palsikar V.B."/>
            <person name="Mardis E.R."/>
            <person name="Wilson R.K."/>
        </authorList>
    </citation>
    <scope>NUCLEOTIDE SEQUENCE [LARGE SCALE GENOMIC DNA]</scope>
    <source>
        <strain evidence="3">MJR7757B</strain>
    </source>
</reference>
<evidence type="ECO:0000313" key="3">
    <source>
        <dbReference type="Proteomes" id="UP000070401"/>
    </source>
</evidence>
<feature type="region of interest" description="Disordered" evidence="1">
    <location>
        <begin position="35"/>
        <end position="60"/>
    </location>
</feature>
<evidence type="ECO:0000313" key="2">
    <source>
        <dbReference type="EMBL" id="KXA23251.1"/>
    </source>
</evidence>
<dbReference type="Pfam" id="PF13332">
    <property type="entry name" value="Fil_haemagg_2"/>
    <property type="match status" value="1"/>
</dbReference>
<dbReference type="EMBL" id="LRPY01000072">
    <property type="protein sequence ID" value="KXA23251.1"/>
    <property type="molecule type" value="Genomic_DNA"/>
</dbReference>
<dbReference type="InterPro" id="IPR025157">
    <property type="entry name" value="Hemagglutinin_rpt"/>
</dbReference>
<organism evidence="2 3">
    <name type="scientific">Fusobacterium nucleatum</name>
    <dbReference type="NCBI Taxonomy" id="851"/>
    <lineage>
        <taxon>Bacteria</taxon>
        <taxon>Fusobacteriati</taxon>
        <taxon>Fusobacteriota</taxon>
        <taxon>Fusobacteriia</taxon>
        <taxon>Fusobacteriales</taxon>
        <taxon>Fusobacteriaceae</taxon>
        <taxon>Fusobacterium</taxon>
    </lineage>
</organism>
<sequence length="60" mass="6601">MEAKKDIDIKGSNIVAKEEANIKAAGDVNIVSATDSDYSEHKESHKKSFGRSSSEEKINY</sequence>
<name>A0A133P3Y5_FUSNU</name>
<dbReference type="AlphaFoldDB" id="A0A133P3Y5"/>